<evidence type="ECO:0000313" key="2">
    <source>
        <dbReference type="Proteomes" id="UP001194468"/>
    </source>
</evidence>
<dbReference type="Proteomes" id="UP001194468">
    <property type="component" value="Unassembled WGS sequence"/>
</dbReference>
<name>A0AAD4GEV9_BOLED</name>
<dbReference type="AlphaFoldDB" id="A0AAD4GEV9"/>
<comment type="caution">
    <text evidence="1">The sequence shown here is derived from an EMBL/GenBank/DDBJ whole genome shotgun (WGS) entry which is preliminary data.</text>
</comment>
<protein>
    <submittedName>
        <fullName evidence="1">Uncharacterized protein</fullName>
    </submittedName>
</protein>
<reference evidence="1" key="1">
    <citation type="submission" date="2019-10" db="EMBL/GenBank/DDBJ databases">
        <authorList>
            <consortium name="DOE Joint Genome Institute"/>
            <person name="Kuo A."/>
            <person name="Miyauchi S."/>
            <person name="Kiss E."/>
            <person name="Drula E."/>
            <person name="Kohler A."/>
            <person name="Sanchez-Garcia M."/>
            <person name="Andreopoulos B."/>
            <person name="Barry K.W."/>
            <person name="Bonito G."/>
            <person name="Buee M."/>
            <person name="Carver A."/>
            <person name="Chen C."/>
            <person name="Cichocki N."/>
            <person name="Clum A."/>
            <person name="Culley D."/>
            <person name="Crous P.W."/>
            <person name="Fauchery L."/>
            <person name="Girlanda M."/>
            <person name="Hayes R."/>
            <person name="Keri Z."/>
            <person name="LaButti K."/>
            <person name="Lipzen A."/>
            <person name="Lombard V."/>
            <person name="Magnuson J."/>
            <person name="Maillard F."/>
            <person name="Morin E."/>
            <person name="Murat C."/>
            <person name="Nolan M."/>
            <person name="Ohm R."/>
            <person name="Pangilinan J."/>
            <person name="Pereira M."/>
            <person name="Perotto S."/>
            <person name="Peter M."/>
            <person name="Riley R."/>
            <person name="Sitrit Y."/>
            <person name="Stielow B."/>
            <person name="Szollosi G."/>
            <person name="Zifcakova L."/>
            <person name="Stursova M."/>
            <person name="Spatafora J.W."/>
            <person name="Tedersoo L."/>
            <person name="Vaario L.-M."/>
            <person name="Yamada A."/>
            <person name="Yan M."/>
            <person name="Wang P."/>
            <person name="Xu J."/>
            <person name="Bruns T."/>
            <person name="Baldrian P."/>
            <person name="Vilgalys R."/>
            <person name="Henrissat B."/>
            <person name="Grigoriev I.V."/>
            <person name="Hibbett D."/>
            <person name="Nagy L.G."/>
            <person name="Martin F.M."/>
        </authorList>
    </citation>
    <scope>NUCLEOTIDE SEQUENCE</scope>
    <source>
        <strain evidence="1">BED1</strain>
    </source>
</reference>
<gene>
    <name evidence="1" type="ORF">L210DRAFT_3540978</name>
</gene>
<dbReference type="EMBL" id="WHUW01000013">
    <property type="protein sequence ID" value="KAF8439911.1"/>
    <property type="molecule type" value="Genomic_DNA"/>
</dbReference>
<evidence type="ECO:0000313" key="1">
    <source>
        <dbReference type="EMBL" id="KAF8439911.1"/>
    </source>
</evidence>
<proteinExistence type="predicted"/>
<sequence>MDVVLGLRRVPAGFYTVVCHSGLEWRTENKRSSVKDDVIEWSRPIPLPSDPSVTICLEVYASFEFQPMLGTGEQLRELQITVEQLLDRSANDVRVWDRVLHNSLGTDTVEKKCERSNSPDRIITSLLDHGIPRRTGGRNKPWPPLSRYRKHGGRQDLERCIAEFERALNDCSLGPPYRAAAQSNLAMAKFILCQIEDTSASLQDPTSLYRSALNACPVGHVDRPSTLIRLACLQN</sequence>
<accession>A0AAD4GEV9</accession>
<reference evidence="1" key="2">
    <citation type="journal article" date="2020" name="Nat. Commun.">
        <title>Large-scale genome sequencing of mycorrhizal fungi provides insights into the early evolution of symbiotic traits.</title>
        <authorList>
            <person name="Miyauchi S."/>
            <person name="Kiss E."/>
            <person name="Kuo A."/>
            <person name="Drula E."/>
            <person name="Kohler A."/>
            <person name="Sanchez-Garcia M."/>
            <person name="Morin E."/>
            <person name="Andreopoulos B."/>
            <person name="Barry K.W."/>
            <person name="Bonito G."/>
            <person name="Buee M."/>
            <person name="Carver A."/>
            <person name="Chen C."/>
            <person name="Cichocki N."/>
            <person name="Clum A."/>
            <person name="Culley D."/>
            <person name="Crous P.W."/>
            <person name="Fauchery L."/>
            <person name="Girlanda M."/>
            <person name="Hayes R.D."/>
            <person name="Keri Z."/>
            <person name="LaButti K."/>
            <person name="Lipzen A."/>
            <person name="Lombard V."/>
            <person name="Magnuson J."/>
            <person name="Maillard F."/>
            <person name="Murat C."/>
            <person name="Nolan M."/>
            <person name="Ohm R.A."/>
            <person name="Pangilinan J."/>
            <person name="Pereira M.F."/>
            <person name="Perotto S."/>
            <person name="Peter M."/>
            <person name="Pfister S."/>
            <person name="Riley R."/>
            <person name="Sitrit Y."/>
            <person name="Stielow J.B."/>
            <person name="Szollosi G."/>
            <person name="Zifcakova L."/>
            <person name="Stursova M."/>
            <person name="Spatafora J.W."/>
            <person name="Tedersoo L."/>
            <person name="Vaario L.M."/>
            <person name="Yamada A."/>
            <person name="Yan M."/>
            <person name="Wang P."/>
            <person name="Xu J."/>
            <person name="Bruns T."/>
            <person name="Baldrian P."/>
            <person name="Vilgalys R."/>
            <person name="Dunand C."/>
            <person name="Henrissat B."/>
            <person name="Grigoriev I.V."/>
            <person name="Hibbett D."/>
            <person name="Nagy L.G."/>
            <person name="Martin F.M."/>
        </authorList>
    </citation>
    <scope>NUCLEOTIDE SEQUENCE</scope>
    <source>
        <strain evidence="1">BED1</strain>
    </source>
</reference>
<keyword evidence="2" id="KW-1185">Reference proteome</keyword>
<organism evidence="1 2">
    <name type="scientific">Boletus edulis BED1</name>
    <dbReference type="NCBI Taxonomy" id="1328754"/>
    <lineage>
        <taxon>Eukaryota</taxon>
        <taxon>Fungi</taxon>
        <taxon>Dikarya</taxon>
        <taxon>Basidiomycota</taxon>
        <taxon>Agaricomycotina</taxon>
        <taxon>Agaricomycetes</taxon>
        <taxon>Agaricomycetidae</taxon>
        <taxon>Boletales</taxon>
        <taxon>Boletineae</taxon>
        <taxon>Boletaceae</taxon>
        <taxon>Boletoideae</taxon>
        <taxon>Boletus</taxon>
    </lineage>
</organism>